<evidence type="ECO:0000313" key="2">
    <source>
        <dbReference type="Proteomes" id="UP001153331"/>
    </source>
</evidence>
<dbReference type="Proteomes" id="UP001153331">
    <property type="component" value="Unassembled WGS sequence"/>
</dbReference>
<organism evidence="1 2">
    <name type="scientific">Boeremia exigua</name>
    <dbReference type="NCBI Taxonomy" id="749465"/>
    <lineage>
        <taxon>Eukaryota</taxon>
        <taxon>Fungi</taxon>
        <taxon>Dikarya</taxon>
        <taxon>Ascomycota</taxon>
        <taxon>Pezizomycotina</taxon>
        <taxon>Dothideomycetes</taxon>
        <taxon>Pleosporomycetidae</taxon>
        <taxon>Pleosporales</taxon>
        <taxon>Pleosporineae</taxon>
        <taxon>Didymellaceae</taxon>
        <taxon>Boeremia</taxon>
    </lineage>
</organism>
<keyword evidence="2" id="KW-1185">Reference proteome</keyword>
<name>A0ACC2IIT2_9PLEO</name>
<reference evidence="1" key="1">
    <citation type="submission" date="2022-11" db="EMBL/GenBank/DDBJ databases">
        <title>Genome Sequence of Boeremia exigua.</title>
        <authorList>
            <person name="Buettner E."/>
        </authorList>
    </citation>
    <scope>NUCLEOTIDE SEQUENCE</scope>
    <source>
        <strain evidence="1">CU02</strain>
    </source>
</reference>
<sequence>MRSPSARHHPHAFMPGGPPSLASLREQQSKPCWLSSVEFFTWMNNIDTDQETAAPPTMPPNHPSNADISPILPMDTVSSTMSRLRFDDDASWEDASEGEDTSDPVSYKTSSHENPTTSISPSQSESTPKTSVPASTKPCSNTSRRSQRLANQPSVTYKPSPSVKSFRSAPSSMGTRSRTSKISKVSNHERGGMRKAAKCCSDTDIKVSADKMLVVPQAKHKVTCIADLKHLPRGPDTLEDPPRLTYPKLLHDLYDELEEISFNRSIIPQEAQHCPEVWAHLGINNSTEAEQLKIFSKQPSPLPPQKIQYEITSVMDYRWNHAVQFKLMDQAQKPFPHIAFEGVAQLQPDFKYIPMYGLQETQAKMIDFVFSWHPNAEEDKMMIEALLGTEHRSINHVVSNDPADREWPMVIPVETKRKDGDQNMALAQLTLWSMTYFLRLREGCEKNTVFTFPIPMLMVVGNRWILYFAIDDKDRTKIFEYGDIGHTRRLADAYRLLESLKALLRFVMKTWIPLYRKEVLGRPKA</sequence>
<evidence type="ECO:0000313" key="1">
    <source>
        <dbReference type="EMBL" id="KAJ8115098.1"/>
    </source>
</evidence>
<accession>A0ACC2IIT2</accession>
<gene>
    <name evidence="1" type="ORF">OPT61_g3170</name>
</gene>
<comment type="caution">
    <text evidence="1">The sequence shown here is derived from an EMBL/GenBank/DDBJ whole genome shotgun (WGS) entry which is preliminary data.</text>
</comment>
<proteinExistence type="predicted"/>
<protein>
    <submittedName>
        <fullName evidence="1">Uncharacterized protein</fullName>
    </submittedName>
</protein>
<dbReference type="EMBL" id="JAPHNI010000158">
    <property type="protein sequence ID" value="KAJ8115098.1"/>
    <property type="molecule type" value="Genomic_DNA"/>
</dbReference>